<dbReference type="PROSITE" id="PS50879">
    <property type="entry name" value="RNASE_H_1"/>
    <property type="match status" value="1"/>
</dbReference>
<evidence type="ECO:0000256" key="1">
    <source>
        <dbReference type="ARBA" id="ARBA00000077"/>
    </source>
</evidence>
<dbReference type="SUPFAM" id="SSF53098">
    <property type="entry name" value="Ribonuclease H-like"/>
    <property type="match status" value="1"/>
</dbReference>
<organism evidence="10 11">
    <name type="scientific">Marssonina brunnea f. sp. multigermtubi (strain MB_m1)</name>
    <name type="common">Marssonina leaf spot fungus</name>
    <dbReference type="NCBI Taxonomy" id="1072389"/>
    <lineage>
        <taxon>Eukaryota</taxon>
        <taxon>Fungi</taxon>
        <taxon>Dikarya</taxon>
        <taxon>Ascomycota</taxon>
        <taxon>Pezizomycotina</taxon>
        <taxon>Leotiomycetes</taxon>
        <taxon>Helotiales</taxon>
        <taxon>Drepanopezizaceae</taxon>
        <taxon>Drepanopeziza</taxon>
    </lineage>
</organism>
<keyword evidence="4" id="KW-0540">Nuclease</keyword>
<feature type="domain" description="RNase H type-1" evidence="9">
    <location>
        <begin position="181"/>
        <end position="337"/>
    </location>
</feature>
<dbReference type="InterPro" id="IPR002156">
    <property type="entry name" value="RNaseH_domain"/>
</dbReference>
<dbReference type="EMBL" id="JH921439">
    <property type="protein sequence ID" value="EKD16328.1"/>
    <property type="molecule type" value="Genomic_DNA"/>
</dbReference>
<evidence type="ECO:0000256" key="7">
    <source>
        <dbReference type="ARBA" id="ARBA00022801"/>
    </source>
</evidence>
<dbReference type="KEGG" id="mbe:MBM_05622"/>
<dbReference type="EC" id="3.1.26.4" evidence="3"/>
<dbReference type="HOGENOM" id="CLU_811525_0_0_1"/>
<dbReference type="Pfam" id="PF00075">
    <property type="entry name" value="RNase_H"/>
    <property type="match status" value="1"/>
</dbReference>
<dbReference type="GO" id="GO:0043137">
    <property type="term" value="P:DNA replication, removal of RNA primer"/>
    <property type="evidence" value="ECO:0007669"/>
    <property type="project" value="TreeGrafter"/>
</dbReference>
<keyword evidence="11" id="KW-1185">Reference proteome</keyword>
<keyword evidence="6" id="KW-0255">Endonuclease</keyword>
<evidence type="ECO:0000313" key="11">
    <source>
        <dbReference type="Proteomes" id="UP000006753"/>
    </source>
</evidence>
<gene>
    <name evidence="10" type="ORF">MBM_05622</name>
</gene>
<name>K1X6Q5_MARBU</name>
<evidence type="ECO:0000256" key="6">
    <source>
        <dbReference type="ARBA" id="ARBA00022759"/>
    </source>
</evidence>
<comment type="catalytic activity">
    <reaction evidence="1">
        <text>Endonucleolytic cleavage to 5'-phosphomonoester.</text>
        <dbReference type="EC" id="3.1.26.4"/>
    </reaction>
</comment>
<proteinExistence type="inferred from homology"/>
<dbReference type="eggNOG" id="KOG3752">
    <property type="taxonomic scope" value="Eukaryota"/>
</dbReference>
<evidence type="ECO:0000256" key="5">
    <source>
        <dbReference type="ARBA" id="ARBA00022723"/>
    </source>
</evidence>
<dbReference type="PANTHER" id="PTHR10642">
    <property type="entry name" value="RIBONUCLEASE H1"/>
    <property type="match status" value="1"/>
</dbReference>
<evidence type="ECO:0000256" key="8">
    <source>
        <dbReference type="SAM" id="MobiDB-lite"/>
    </source>
</evidence>
<keyword evidence="7" id="KW-0378">Hydrolase</keyword>
<dbReference type="Proteomes" id="UP000006753">
    <property type="component" value="Unassembled WGS sequence"/>
</dbReference>
<dbReference type="PANTHER" id="PTHR10642:SF26">
    <property type="entry name" value="RIBONUCLEASE H1"/>
    <property type="match status" value="1"/>
</dbReference>
<dbReference type="AlphaFoldDB" id="K1X6Q5"/>
<feature type="region of interest" description="Disordered" evidence="8">
    <location>
        <begin position="28"/>
        <end position="50"/>
    </location>
</feature>
<dbReference type="InterPro" id="IPR012337">
    <property type="entry name" value="RNaseH-like_sf"/>
</dbReference>
<protein>
    <recommendedName>
        <fullName evidence="3">ribonuclease H</fullName>
        <ecNumber evidence="3">3.1.26.4</ecNumber>
    </recommendedName>
</protein>
<dbReference type="Gene3D" id="3.30.420.10">
    <property type="entry name" value="Ribonuclease H-like superfamily/Ribonuclease H"/>
    <property type="match status" value="1"/>
</dbReference>
<dbReference type="GO" id="GO:0003676">
    <property type="term" value="F:nucleic acid binding"/>
    <property type="evidence" value="ECO:0007669"/>
    <property type="project" value="InterPro"/>
</dbReference>
<dbReference type="STRING" id="1072389.K1X6Q5"/>
<dbReference type="CDD" id="cd13934">
    <property type="entry name" value="RNase_H_Dikarya_like"/>
    <property type="match status" value="1"/>
</dbReference>
<evidence type="ECO:0000256" key="2">
    <source>
        <dbReference type="ARBA" id="ARBA00005300"/>
    </source>
</evidence>
<evidence type="ECO:0000256" key="4">
    <source>
        <dbReference type="ARBA" id="ARBA00022722"/>
    </source>
</evidence>
<comment type="similarity">
    <text evidence="2">Belongs to the RNase H family.</text>
</comment>
<sequence>MRLIAKNLTAQNTSMPIYQGTSTYYLHHGPRSASTPTPTPSPSPIHVSRKSTPTCLNSYRYCYRYSYSSSQPATPSTTMDYYADIKSELPEGDIGEILRTGRRQDSRARSSHQSLASRVGHLTRTGRITKVRKGAPRAPLGPGRLPVMSAAPRAERRFDTERFGMRAFDDFESGLRRLETDRSSMVVAVHGACRSNGRAGAKAGYGVFVSGLAEDLNRSGLVPYLSPQTNQYAELFAAMRALDVVHDLIIAGEDLTHVVIKSNLEYLVHGLSVSIWKWVGNGFMNCQGVPMVNGRAFKYLHEKIVLLEQEYGTRVSFCRVDREFNEQATALAHDAVRSDQIR</sequence>
<accession>K1X6Q5</accession>
<dbReference type="GO" id="GO:0046872">
    <property type="term" value="F:metal ion binding"/>
    <property type="evidence" value="ECO:0007669"/>
    <property type="project" value="UniProtKB-KW"/>
</dbReference>
<keyword evidence="5" id="KW-0479">Metal-binding</keyword>
<reference evidence="10 11" key="1">
    <citation type="journal article" date="2012" name="BMC Genomics">
        <title>Sequencing the genome of Marssonina brunnea reveals fungus-poplar co-evolution.</title>
        <authorList>
            <person name="Zhu S."/>
            <person name="Cao Y.-Z."/>
            <person name="Jiang C."/>
            <person name="Tan B.-Y."/>
            <person name="Wang Z."/>
            <person name="Feng S."/>
            <person name="Zhang L."/>
            <person name="Su X.-H."/>
            <person name="Brejova B."/>
            <person name="Vinar T."/>
            <person name="Xu M."/>
            <person name="Wang M.-X."/>
            <person name="Zhang S.-G."/>
            <person name="Huang M.-R."/>
            <person name="Wu R."/>
            <person name="Zhou Y."/>
        </authorList>
    </citation>
    <scope>NUCLEOTIDE SEQUENCE [LARGE SCALE GENOMIC DNA]</scope>
    <source>
        <strain evidence="10 11">MB_m1</strain>
    </source>
</reference>
<evidence type="ECO:0000256" key="3">
    <source>
        <dbReference type="ARBA" id="ARBA00012180"/>
    </source>
</evidence>
<dbReference type="GO" id="GO:0004523">
    <property type="term" value="F:RNA-DNA hybrid ribonuclease activity"/>
    <property type="evidence" value="ECO:0007669"/>
    <property type="project" value="UniProtKB-EC"/>
</dbReference>
<evidence type="ECO:0000313" key="10">
    <source>
        <dbReference type="EMBL" id="EKD16328.1"/>
    </source>
</evidence>
<dbReference type="InterPro" id="IPR036397">
    <property type="entry name" value="RNaseH_sf"/>
</dbReference>
<dbReference type="InParanoid" id="K1X6Q5"/>
<dbReference type="InterPro" id="IPR050092">
    <property type="entry name" value="RNase_H"/>
</dbReference>
<dbReference type="OrthoDB" id="245563at2759"/>
<evidence type="ECO:0000259" key="9">
    <source>
        <dbReference type="PROSITE" id="PS50879"/>
    </source>
</evidence>